<dbReference type="AlphaFoldDB" id="A0A852U5B2"/>
<sequence>MSTPRPNRSWCPPPRNRRTARCAPFVQWRELLDVADEPGAHPSANGFVDLSPVRVAADEHLRARVTAPTEELDQGAVNDLVHAYADRAGIDTTGLSAFSLRRNERAHP</sequence>
<dbReference type="EMBL" id="JACCCC010000001">
    <property type="protein sequence ID" value="NYE50692.1"/>
    <property type="molecule type" value="Genomic_DNA"/>
</dbReference>
<organism evidence="1 2">
    <name type="scientific">Spinactinospora alkalitolerans</name>
    <dbReference type="NCBI Taxonomy" id="687207"/>
    <lineage>
        <taxon>Bacteria</taxon>
        <taxon>Bacillati</taxon>
        <taxon>Actinomycetota</taxon>
        <taxon>Actinomycetes</taxon>
        <taxon>Streptosporangiales</taxon>
        <taxon>Nocardiopsidaceae</taxon>
        <taxon>Spinactinospora</taxon>
    </lineage>
</organism>
<name>A0A852U5B2_9ACTN</name>
<evidence type="ECO:0000313" key="2">
    <source>
        <dbReference type="Proteomes" id="UP000589036"/>
    </source>
</evidence>
<evidence type="ECO:0000313" key="1">
    <source>
        <dbReference type="EMBL" id="NYE50692.1"/>
    </source>
</evidence>
<comment type="caution">
    <text evidence="1">The sequence shown here is derived from an EMBL/GenBank/DDBJ whole genome shotgun (WGS) entry which is preliminary data.</text>
</comment>
<dbReference type="Proteomes" id="UP000589036">
    <property type="component" value="Unassembled WGS sequence"/>
</dbReference>
<accession>A0A852U5B2</accession>
<keyword evidence="2" id="KW-1185">Reference proteome</keyword>
<gene>
    <name evidence="1" type="ORF">HDA32_005812</name>
</gene>
<proteinExistence type="predicted"/>
<dbReference type="RefSeq" id="WP_179646138.1">
    <property type="nucleotide sequence ID" value="NZ_BAAAYY010000045.1"/>
</dbReference>
<protein>
    <submittedName>
        <fullName evidence="1">Uncharacterized protein</fullName>
    </submittedName>
</protein>
<reference evidence="1 2" key="1">
    <citation type="submission" date="2020-07" db="EMBL/GenBank/DDBJ databases">
        <title>Sequencing the genomes of 1000 actinobacteria strains.</title>
        <authorList>
            <person name="Klenk H.-P."/>
        </authorList>
    </citation>
    <scope>NUCLEOTIDE SEQUENCE [LARGE SCALE GENOMIC DNA]</scope>
    <source>
        <strain evidence="1 2">CXB654</strain>
    </source>
</reference>